<dbReference type="InParanoid" id="A0A152A3Z6"/>
<dbReference type="PANTHER" id="PTHR10516:SF443">
    <property type="entry name" value="FK506-BINDING PROTEIN 59-RELATED"/>
    <property type="match status" value="1"/>
</dbReference>
<dbReference type="EC" id="5.2.1.8" evidence="2 5"/>
<feature type="domain" description="PPIase FKBP-type" evidence="7">
    <location>
        <begin position="960"/>
        <end position="1049"/>
    </location>
</feature>
<accession>A0A152A3Z6</accession>
<sequence length="1049" mass="121865">MISLKSNKSLISSFLKLNRSIKYSSSSITNKNLFITPIGNDSKVLKKCFTNNNNNNNINNSSLSIIKNNSWNLDLSNRNRYYSISTSFSNIPIFESEQELKGYITTEYQKLDYLNSDTKLLKKDLNDIIYTLKLNSVSLKNDNSEFYGYWLKLLSMEKFKIYSSVKDKESASKINEVYRDMPDCKEVVQWLIHYWSVCEHDSKELAKPMYSLFQISPKEWLDYPREIFESHSHFNENQIKSIINYFKTVQIENIKHLHMMSCIYLKSSAVQDHFIAREFLEKIVERYQLNRNDKDRGLYNSSLRSLFSINTELFNSQNRLLDSFHLYLKDMDILEVKIFLYIAQSFQTSYPNQLKTTMYMLDKVLEKFEGLTNNKDLEAVHLAKLRLQDSDKTSNNSTIEFDEQSLSEAEKRGDFKTVSKMVSERFQQLSQPKSENSKYAYAFSMGLNNVNLRKGTDSIGAMEYFRDMNQQITHMDKSGFVGEQWELANLFQREYKFFEYVLKSNPTKISEISYWVTMLIQPIVAMEDYALIQLNAIISRDDNYKEIVSDLVELENDLYHRNDNLDIIVFKGLCYYHMNDISNAIDNFNHLLVSFKKQRFVAPHFLAETMSNMVEVLYKQKKMSEVEETLDWYFSLDGVDKRSDPTLMGYYISSTYPSSKSERILKEILELGIETTWLDVHFHLGEINRFKMNSQVAVNYYNEGLKKEKDVNKIYQLLLGKCRALISINDGWREALKVIDKALQIKEEPEVYTLIAEFANIYENNPTKAIEYSKKAIEILQKSLKEKPSDQIKLDLNDALHHYGTALHTLDRSKEAYIILKSTSKLLSDSPMIAERPNLYYMIFFTGLNHCKTGFDKAKNGKFSFIENKEIDKSQLYRELERSRRTLNESKESLYWILDIVNSLSTESNIHNELLKDLKDSIQSGILYLNLQKNTNQMDKLIGVDIVIKKQGNGEKPPKGSTVSVHYVGTLTNGKKFDSSRDRKKEFQFNLGGGQVIRGWDEGVAQMSKGEIATLTISPDYGYGARAVGGDLIPANSTLIFEVELISWK</sequence>
<evidence type="ECO:0000259" key="7">
    <source>
        <dbReference type="PROSITE" id="PS50059"/>
    </source>
</evidence>
<dbReference type="PANTHER" id="PTHR10516">
    <property type="entry name" value="PEPTIDYL-PROLYL CIS-TRANS ISOMERASE"/>
    <property type="match status" value="1"/>
</dbReference>
<dbReference type="Pfam" id="PF00254">
    <property type="entry name" value="FKBP_C"/>
    <property type="match status" value="1"/>
</dbReference>
<comment type="caution">
    <text evidence="8">The sequence shown here is derived from an EMBL/GenBank/DDBJ whole genome shotgun (WGS) entry which is preliminary data.</text>
</comment>
<evidence type="ECO:0000313" key="9">
    <source>
        <dbReference type="Proteomes" id="UP000076078"/>
    </source>
</evidence>
<dbReference type="GO" id="GO:0003755">
    <property type="term" value="F:peptidyl-prolyl cis-trans isomerase activity"/>
    <property type="evidence" value="ECO:0007669"/>
    <property type="project" value="UniProtKB-KW"/>
</dbReference>
<dbReference type="Gene3D" id="3.10.50.40">
    <property type="match status" value="1"/>
</dbReference>
<dbReference type="InterPro" id="IPR001179">
    <property type="entry name" value="PPIase_FKBP_dom"/>
</dbReference>
<dbReference type="InterPro" id="IPR050689">
    <property type="entry name" value="FKBP-type_PPIase"/>
</dbReference>
<comment type="catalytic activity">
    <reaction evidence="1 5">
        <text>[protein]-peptidylproline (omega=180) = [protein]-peptidylproline (omega=0)</text>
        <dbReference type="Rhea" id="RHEA:16237"/>
        <dbReference type="Rhea" id="RHEA-COMP:10747"/>
        <dbReference type="Rhea" id="RHEA-COMP:10748"/>
        <dbReference type="ChEBI" id="CHEBI:83833"/>
        <dbReference type="ChEBI" id="CHEBI:83834"/>
        <dbReference type="EC" id="5.2.1.8"/>
    </reaction>
</comment>
<evidence type="ECO:0000256" key="4">
    <source>
        <dbReference type="ARBA" id="ARBA00023235"/>
    </source>
</evidence>
<gene>
    <name evidence="8" type="ORF">DLAC_02849</name>
</gene>
<dbReference type="GO" id="GO:0005737">
    <property type="term" value="C:cytoplasm"/>
    <property type="evidence" value="ECO:0007669"/>
    <property type="project" value="TreeGrafter"/>
</dbReference>
<dbReference type="SUPFAM" id="SSF54534">
    <property type="entry name" value="FKBP-like"/>
    <property type="match status" value="1"/>
</dbReference>
<dbReference type="Proteomes" id="UP000076078">
    <property type="component" value="Unassembled WGS sequence"/>
</dbReference>
<dbReference type="Gene3D" id="1.25.40.10">
    <property type="entry name" value="Tetratricopeptide repeat domain"/>
    <property type="match status" value="1"/>
</dbReference>
<dbReference type="STRING" id="361077.A0A152A3Z6"/>
<keyword evidence="6" id="KW-0175">Coiled coil</keyword>
<dbReference type="InterPro" id="IPR011990">
    <property type="entry name" value="TPR-like_helical_dom_sf"/>
</dbReference>
<feature type="coiled-coil region" evidence="6">
    <location>
        <begin position="866"/>
        <end position="893"/>
    </location>
</feature>
<name>A0A152A3Z6_TIELA</name>
<dbReference type="OrthoDB" id="1902587at2759"/>
<keyword evidence="3 5" id="KW-0697">Rotamase</keyword>
<proteinExistence type="predicted"/>
<organism evidence="8 9">
    <name type="scientific">Tieghemostelium lacteum</name>
    <name type="common">Slime mold</name>
    <name type="synonym">Dictyostelium lacteum</name>
    <dbReference type="NCBI Taxonomy" id="361077"/>
    <lineage>
        <taxon>Eukaryota</taxon>
        <taxon>Amoebozoa</taxon>
        <taxon>Evosea</taxon>
        <taxon>Eumycetozoa</taxon>
        <taxon>Dictyostelia</taxon>
        <taxon>Dictyosteliales</taxon>
        <taxon>Raperosteliaceae</taxon>
        <taxon>Tieghemostelium</taxon>
    </lineage>
</organism>
<keyword evidence="9" id="KW-1185">Reference proteome</keyword>
<dbReference type="SUPFAM" id="SSF48452">
    <property type="entry name" value="TPR-like"/>
    <property type="match status" value="1"/>
</dbReference>
<keyword evidence="4 5" id="KW-0413">Isomerase</keyword>
<dbReference type="EMBL" id="LODT01000013">
    <property type="protein sequence ID" value="KYR00797.1"/>
    <property type="molecule type" value="Genomic_DNA"/>
</dbReference>
<dbReference type="PROSITE" id="PS50059">
    <property type="entry name" value="FKBP_PPIASE"/>
    <property type="match status" value="1"/>
</dbReference>
<dbReference type="InterPro" id="IPR046357">
    <property type="entry name" value="PPIase_dom_sf"/>
</dbReference>
<protein>
    <recommendedName>
        <fullName evidence="2 5">peptidylprolyl isomerase</fullName>
        <ecNumber evidence="2 5">5.2.1.8</ecNumber>
    </recommendedName>
</protein>
<evidence type="ECO:0000256" key="6">
    <source>
        <dbReference type="SAM" id="Coils"/>
    </source>
</evidence>
<dbReference type="FunFam" id="3.10.50.40:FF:000025">
    <property type="entry name" value="Peptidylprolyl isomerase"/>
    <property type="match status" value="1"/>
</dbReference>
<evidence type="ECO:0000256" key="1">
    <source>
        <dbReference type="ARBA" id="ARBA00000971"/>
    </source>
</evidence>
<reference evidence="8 9" key="1">
    <citation type="submission" date="2015-12" db="EMBL/GenBank/DDBJ databases">
        <title>Dictyostelia acquired genes for synthesis and detection of signals that induce cell-type specialization by lateral gene transfer from prokaryotes.</title>
        <authorList>
            <person name="Gloeckner G."/>
            <person name="Schaap P."/>
        </authorList>
    </citation>
    <scope>NUCLEOTIDE SEQUENCE [LARGE SCALE GENOMIC DNA]</scope>
    <source>
        <strain evidence="8 9">TK</strain>
    </source>
</reference>
<evidence type="ECO:0000256" key="3">
    <source>
        <dbReference type="ARBA" id="ARBA00023110"/>
    </source>
</evidence>
<evidence type="ECO:0000256" key="2">
    <source>
        <dbReference type="ARBA" id="ARBA00013194"/>
    </source>
</evidence>
<evidence type="ECO:0000256" key="5">
    <source>
        <dbReference type="PROSITE-ProRule" id="PRU00277"/>
    </source>
</evidence>
<dbReference type="AlphaFoldDB" id="A0A152A3Z6"/>
<evidence type="ECO:0000313" key="8">
    <source>
        <dbReference type="EMBL" id="KYR00797.1"/>
    </source>
</evidence>